<sequence>MKKGKEFVFPENVNKDFGVWHGFTLKDIGVMLGVLAIGLLLFLIPPYNLILVIIKIVIVAVAMTIVMAILSIKPIKSRKNIKMSDLHKIRKAYRKSQKLYYIAPKKKRDDLDEK</sequence>
<evidence type="ECO:0000313" key="2">
    <source>
        <dbReference type="EMBL" id="HIY91330.1"/>
    </source>
</evidence>
<feature type="transmembrane region" description="Helical" evidence="1">
    <location>
        <begin position="50"/>
        <end position="72"/>
    </location>
</feature>
<evidence type="ECO:0000313" key="3">
    <source>
        <dbReference type="Proteomes" id="UP000824013"/>
    </source>
</evidence>
<comment type="caution">
    <text evidence="2">The sequence shown here is derived from an EMBL/GenBank/DDBJ whole genome shotgun (WGS) entry which is preliminary data.</text>
</comment>
<accession>A0A9D1ZKM2</accession>
<reference evidence="2" key="2">
    <citation type="submission" date="2021-04" db="EMBL/GenBank/DDBJ databases">
        <authorList>
            <person name="Gilroy R."/>
        </authorList>
    </citation>
    <scope>NUCLEOTIDE SEQUENCE</scope>
    <source>
        <strain evidence="2">3204</strain>
    </source>
</reference>
<dbReference type="AlphaFoldDB" id="A0A9D1ZKM2"/>
<keyword evidence="1" id="KW-0812">Transmembrane</keyword>
<dbReference type="EMBL" id="DXCM01000002">
    <property type="protein sequence ID" value="HIY91330.1"/>
    <property type="molecule type" value="Genomic_DNA"/>
</dbReference>
<protein>
    <submittedName>
        <fullName evidence="2">Conjugal transfer protein</fullName>
    </submittedName>
</protein>
<feature type="transmembrane region" description="Helical" evidence="1">
    <location>
        <begin position="28"/>
        <end position="44"/>
    </location>
</feature>
<proteinExistence type="predicted"/>
<organism evidence="2 3">
    <name type="scientific">Candidatus Companilactobacillus pullicola</name>
    <dbReference type="NCBI Taxonomy" id="2838523"/>
    <lineage>
        <taxon>Bacteria</taxon>
        <taxon>Bacillati</taxon>
        <taxon>Bacillota</taxon>
        <taxon>Bacilli</taxon>
        <taxon>Lactobacillales</taxon>
        <taxon>Lactobacillaceae</taxon>
        <taxon>Companilactobacillus</taxon>
    </lineage>
</organism>
<gene>
    <name evidence="2" type="ORF">H9820_00110</name>
</gene>
<reference evidence="2" key="1">
    <citation type="journal article" date="2021" name="PeerJ">
        <title>Extensive microbial diversity within the chicken gut microbiome revealed by metagenomics and culture.</title>
        <authorList>
            <person name="Gilroy R."/>
            <person name="Ravi A."/>
            <person name="Getino M."/>
            <person name="Pursley I."/>
            <person name="Horton D.L."/>
            <person name="Alikhan N.F."/>
            <person name="Baker D."/>
            <person name="Gharbi K."/>
            <person name="Hall N."/>
            <person name="Watson M."/>
            <person name="Adriaenssens E.M."/>
            <person name="Foster-Nyarko E."/>
            <person name="Jarju S."/>
            <person name="Secka A."/>
            <person name="Antonio M."/>
            <person name="Oren A."/>
            <person name="Chaudhuri R.R."/>
            <person name="La Ragione R."/>
            <person name="Hildebrand F."/>
            <person name="Pallen M.J."/>
        </authorList>
    </citation>
    <scope>NUCLEOTIDE SEQUENCE</scope>
    <source>
        <strain evidence="2">3204</strain>
    </source>
</reference>
<keyword evidence="1" id="KW-1133">Transmembrane helix</keyword>
<evidence type="ECO:0000256" key="1">
    <source>
        <dbReference type="SAM" id="Phobius"/>
    </source>
</evidence>
<dbReference type="Proteomes" id="UP000824013">
    <property type="component" value="Unassembled WGS sequence"/>
</dbReference>
<name>A0A9D1ZKM2_9LACO</name>
<keyword evidence="1" id="KW-0472">Membrane</keyword>